<organism evidence="8 9">
    <name type="scientific">Cichlidogyrus casuarinus</name>
    <dbReference type="NCBI Taxonomy" id="1844966"/>
    <lineage>
        <taxon>Eukaryota</taxon>
        <taxon>Metazoa</taxon>
        <taxon>Spiralia</taxon>
        <taxon>Lophotrochozoa</taxon>
        <taxon>Platyhelminthes</taxon>
        <taxon>Monogenea</taxon>
        <taxon>Monopisthocotylea</taxon>
        <taxon>Dactylogyridea</taxon>
        <taxon>Ancyrocephalidae</taxon>
        <taxon>Cichlidogyrus</taxon>
    </lineage>
</organism>
<proteinExistence type="inferred from homology"/>
<accession>A0ABD2Q283</accession>
<evidence type="ECO:0000256" key="6">
    <source>
        <dbReference type="ARBA" id="ARBA00040390"/>
    </source>
</evidence>
<dbReference type="SMART" id="SM00320">
    <property type="entry name" value="WD40"/>
    <property type="match status" value="5"/>
</dbReference>
<dbReference type="InterPro" id="IPR015943">
    <property type="entry name" value="WD40/YVTN_repeat-like_dom_sf"/>
</dbReference>
<dbReference type="Gene3D" id="2.130.10.10">
    <property type="entry name" value="YVTN repeat-like/Quinoprotein amine dehydrogenase"/>
    <property type="match status" value="2"/>
</dbReference>
<dbReference type="SUPFAM" id="SSF50978">
    <property type="entry name" value="WD40 repeat-like"/>
    <property type="match status" value="1"/>
</dbReference>
<evidence type="ECO:0000256" key="1">
    <source>
        <dbReference type="ARBA" id="ARBA00022574"/>
    </source>
</evidence>
<dbReference type="Proteomes" id="UP001626550">
    <property type="component" value="Unassembled WGS sequence"/>
</dbReference>
<dbReference type="PANTHER" id="PTHR19877">
    <property type="entry name" value="EUKARYOTIC TRANSLATION INITIATION FACTOR 3 SUBUNIT I"/>
    <property type="match status" value="1"/>
</dbReference>
<evidence type="ECO:0000256" key="4">
    <source>
        <dbReference type="ARBA" id="ARBA00023187"/>
    </source>
</evidence>
<dbReference type="InterPro" id="IPR036322">
    <property type="entry name" value="WD40_repeat_dom_sf"/>
</dbReference>
<keyword evidence="9" id="KW-1185">Reference proteome</keyword>
<evidence type="ECO:0000256" key="7">
    <source>
        <dbReference type="PROSITE-ProRule" id="PRU00221"/>
    </source>
</evidence>
<sequence>MSPKAMLRDAYTGDWIGTFHGHKGCVWCCRFNKDASVMATGSADFSANIWNVDSGSVVAVLPHSHIVIALDFGYTTDSSLLITADGKNQINFFDLNMPEKAVYTKNLEIGSIQRLEILTHERKFLTLSNNKSLCLWDLANLASGIPAVLFKHNIDCTPTDMRLQTNRNSPIVKLLFAKNQEAHLMEFDLRKPSTGDDINALTHKIITACSPITSLAMHPSNDEFIICGCLDGIIYRLKIENSEQLDVCKGHFGAVHCVDFAPGDGRIFASGSEDGTVRLWQTNPSHDFGLWKLKLPDPDLTSNETPAVEVH</sequence>
<feature type="repeat" description="WD" evidence="7">
    <location>
        <begin position="19"/>
        <end position="60"/>
    </location>
</feature>
<evidence type="ECO:0000313" key="9">
    <source>
        <dbReference type="Proteomes" id="UP001626550"/>
    </source>
</evidence>
<dbReference type="Pfam" id="PF00400">
    <property type="entry name" value="WD40"/>
    <property type="match status" value="3"/>
</dbReference>
<evidence type="ECO:0000313" key="8">
    <source>
        <dbReference type="EMBL" id="KAL3313709.1"/>
    </source>
</evidence>
<dbReference type="InterPro" id="IPR019775">
    <property type="entry name" value="WD40_repeat_CS"/>
</dbReference>
<dbReference type="GO" id="GO:0006397">
    <property type="term" value="P:mRNA processing"/>
    <property type="evidence" value="ECO:0007669"/>
    <property type="project" value="UniProtKB-KW"/>
</dbReference>
<feature type="repeat" description="WD" evidence="7">
    <location>
        <begin position="248"/>
        <end position="281"/>
    </location>
</feature>
<protein>
    <recommendedName>
        <fullName evidence="6">Serine-threonine kinase receptor-associated protein</fullName>
    </recommendedName>
</protein>
<evidence type="ECO:0000256" key="2">
    <source>
        <dbReference type="ARBA" id="ARBA00022664"/>
    </source>
</evidence>
<reference evidence="8 9" key="1">
    <citation type="submission" date="2024-11" db="EMBL/GenBank/DDBJ databases">
        <title>Adaptive evolution of stress response genes in parasites aligns with host niche diversity.</title>
        <authorList>
            <person name="Hahn C."/>
            <person name="Resl P."/>
        </authorList>
    </citation>
    <scope>NUCLEOTIDE SEQUENCE [LARGE SCALE GENOMIC DNA]</scope>
    <source>
        <strain evidence="8">EGGRZ-B1_66</strain>
        <tissue evidence="8">Body</tissue>
    </source>
</reference>
<comment type="similarity">
    <text evidence="5">Belongs to the WD repeat STRAP family.</text>
</comment>
<dbReference type="PROSITE" id="PS50294">
    <property type="entry name" value="WD_REPEATS_REGION"/>
    <property type="match status" value="2"/>
</dbReference>
<comment type="caution">
    <text evidence="8">The sequence shown here is derived from an EMBL/GenBank/DDBJ whole genome shotgun (WGS) entry which is preliminary data.</text>
</comment>
<keyword evidence="1 7" id="KW-0853">WD repeat</keyword>
<keyword evidence="4" id="KW-0508">mRNA splicing</keyword>
<dbReference type="GO" id="GO:0008380">
    <property type="term" value="P:RNA splicing"/>
    <property type="evidence" value="ECO:0007669"/>
    <property type="project" value="UniProtKB-KW"/>
</dbReference>
<dbReference type="PANTHER" id="PTHR19877:SF13">
    <property type="entry name" value="SERINE-THREONINE KINASE RECEPTOR-ASSOCIATED PROTEIN"/>
    <property type="match status" value="1"/>
</dbReference>
<keyword evidence="2" id="KW-0507">mRNA processing</keyword>
<dbReference type="PROSITE" id="PS00678">
    <property type="entry name" value="WD_REPEATS_1"/>
    <property type="match status" value="1"/>
</dbReference>
<gene>
    <name evidence="8" type="ORF">Ciccas_007686</name>
</gene>
<dbReference type="EMBL" id="JBJKFK010001217">
    <property type="protein sequence ID" value="KAL3313709.1"/>
    <property type="molecule type" value="Genomic_DNA"/>
</dbReference>
<keyword evidence="3" id="KW-0677">Repeat</keyword>
<name>A0ABD2Q283_9PLAT</name>
<evidence type="ECO:0000256" key="5">
    <source>
        <dbReference type="ARBA" id="ARBA00038394"/>
    </source>
</evidence>
<evidence type="ECO:0000256" key="3">
    <source>
        <dbReference type="ARBA" id="ARBA00022737"/>
    </source>
</evidence>
<dbReference type="InterPro" id="IPR001680">
    <property type="entry name" value="WD40_rpt"/>
</dbReference>
<dbReference type="AlphaFoldDB" id="A0ABD2Q283"/>
<dbReference type="PROSITE" id="PS50082">
    <property type="entry name" value="WD_REPEATS_2"/>
    <property type="match status" value="2"/>
</dbReference>